<proteinExistence type="predicted"/>
<protein>
    <submittedName>
        <fullName evidence="2">Uncharacterized protein</fullName>
    </submittedName>
</protein>
<dbReference type="EMBL" id="CAJNRD030001119">
    <property type="protein sequence ID" value="CAG5090599.1"/>
    <property type="molecule type" value="Genomic_DNA"/>
</dbReference>
<evidence type="ECO:0000313" key="2">
    <source>
        <dbReference type="EMBL" id="CAG5090599.1"/>
    </source>
</evidence>
<reference evidence="2" key="1">
    <citation type="submission" date="2021-04" db="EMBL/GenBank/DDBJ databases">
        <authorList>
            <person name="Chebbi M.A.C M."/>
        </authorList>
    </citation>
    <scope>NUCLEOTIDE SEQUENCE</scope>
</reference>
<sequence length="176" mass="20004">MYAAAGGTSIANRRKQKQISKQRPLQILNGPTTSRGRYIAESELCISKNARSHTLAQQNLVVSQQCHYSAPSSTFYNSSQVNHRNHTHNRHYFKRQRLISEKVKPHRFLAPRLSPIQFSISPPPLSLESTTSTTHPLKFNNFPFPPPSFFDLRISSSTSEIQKKKVPDDEMISNTI</sequence>
<gene>
    <name evidence="2" type="ORF">HICCMSTLAB_LOCUS5691</name>
</gene>
<dbReference type="AlphaFoldDB" id="A0A8J2HCU7"/>
<feature type="compositionally biased region" description="Polar residues" evidence="1">
    <location>
        <begin position="21"/>
        <end position="33"/>
    </location>
</feature>
<name>A0A8J2HCU7_COTCN</name>
<comment type="caution">
    <text evidence="2">The sequence shown here is derived from an EMBL/GenBank/DDBJ whole genome shotgun (WGS) entry which is preliminary data.</text>
</comment>
<keyword evidence="3" id="KW-1185">Reference proteome</keyword>
<dbReference type="OrthoDB" id="6425771at2759"/>
<organism evidence="2 3">
    <name type="scientific">Cotesia congregata</name>
    <name type="common">Parasitoid wasp</name>
    <name type="synonym">Apanteles congregatus</name>
    <dbReference type="NCBI Taxonomy" id="51543"/>
    <lineage>
        <taxon>Eukaryota</taxon>
        <taxon>Metazoa</taxon>
        <taxon>Ecdysozoa</taxon>
        <taxon>Arthropoda</taxon>
        <taxon>Hexapoda</taxon>
        <taxon>Insecta</taxon>
        <taxon>Pterygota</taxon>
        <taxon>Neoptera</taxon>
        <taxon>Endopterygota</taxon>
        <taxon>Hymenoptera</taxon>
        <taxon>Apocrita</taxon>
        <taxon>Ichneumonoidea</taxon>
        <taxon>Braconidae</taxon>
        <taxon>Microgastrinae</taxon>
        <taxon>Cotesia</taxon>
    </lineage>
</organism>
<evidence type="ECO:0000313" key="3">
    <source>
        <dbReference type="Proteomes" id="UP000786811"/>
    </source>
</evidence>
<evidence type="ECO:0000256" key="1">
    <source>
        <dbReference type="SAM" id="MobiDB-lite"/>
    </source>
</evidence>
<feature type="region of interest" description="Disordered" evidence="1">
    <location>
        <begin position="1"/>
        <end position="33"/>
    </location>
</feature>
<accession>A0A8J2HCU7</accession>
<dbReference type="Proteomes" id="UP000786811">
    <property type="component" value="Unassembled WGS sequence"/>
</dbReference>